<dbReference type="PANTHER" id="PTHR47529">
    <property type="entry name" value="PEPTIDYL-PROLYL CIS-TRANS ISOMERASE D"/>
    <property type="match status" value="1"/>
</dbReference>
<evidence type="ECO:0000256" key="1">
    <source>
        <dbReference type="ARBA" id="ARBA00004401"/>
    </source>
</evidence>
<evidence type="ECO:0000313" key="9">
    <source>
        <dbReference type="EMBL" id="SNS77637.1"/>
    </source>
</evidence>
<evidence type="ECO:0000256" key="7">
    <source>
        <dbReference type="ARBA" id="ARBA00038408"/>
    </source>
</evidence>
<dbReference type="GO" id="GO:0005886">
    <property type="term" value="C:plasma membrane"/>
    <property type="evidence" value="ECO:0007669"/>
    <property type="project" value="UniProtKB-SubCell"/>
</dbReference>
<keyword evidence="10" id="KW-1185">Reference proteome</keyword>
<keyword evidence="6" id="KW-0143">Chaperone</keyword>
<dbReference type="EMBL" id="FZOY01000003">
    <property type="protein sequence ID" value="SNS77637.1"/>
    <property type="molecule type" value="Genomic_DNA"/>
</dbReference>
<keyword evidence="2" id="KW-1003">Cell membrane</keyword>
<dbReference type="InterPro" id="IPR027304">
    <property type="entry name" value="Trigger_fact/SurA_dom_sf"/>
</dbReference>
<evidence type="ECO:0000313" key="10">
    <source>
        <dbReference type="Proteomes" id="UP000198426"/>
    </source>
</evidence>
<dbReference type="OrthoDB" id="9768393at2"/>
<keyword evidence="5" id="KW-0472">Membrane</keyword>
<dbReference type="PANTHER" id="PTHR47529:SF1">
    <property type="entry name" value="PERIPLASMIC CHAPERONE PPID"/>
    <property type="match status" value="1"/>
</dbReference>
<keyword evidence="9" id="KW-0413">Isomerase</keyword>
<gene>
    <name evidence="9" type="ORF">SAMN05421757_103290</name>
</gene>
<evidence type="ECO:0000256" key="3">
    <source>
        <dbReference type="ARBA" id="ARBA00022692"/>
    </source>
</evidence>
<dbReference type="RefSeq" id="WP_089232879.1">
    <property type="nucleotide sequence ID" value="NZ_FZOY01000003.1"/>
</dbReference>
<evidence type="ECO:0000259" key="8">
    <source>
        <dbReference type="Pfam" id="PF13145"/>
    </source>
</evidence>
<dbReference type="Proteomes" id="UP000198426">
    <property type="component" value="Unassembled WGS sequence"/>
</dbReference>
<accession>A0A239H8D6</accession>
<dbReference type="SUPFAM" id="SSF109998">
    <property type="entry name" value="Triger factor/SurA peptide-binding domain-like"/>
    <property type="match status" value="1"/>
</dbReference>
<dbReference type="Pfam" id="PF13145">
    <property type="entry name" value="Rotamase_2"/>
    <property type="match status" value="1"/>
</dbReference>
<comment type="subcellular location">
    <subcellularLocation>
        <location evidence="1">Cell membrane</location>
        <topology evidence="1">Single-pass type II membrane protein</topology>
    </subcellularLocation>
</comment>
<sequence>MSKGKKAGNILVYALIAALIAGLGGFGISSFSGGGTTVATVGDREITAEEYYRAMVEAIRAQEAAGATDLNFATLEAQGIPSQVRGQLAGIEAINGEADRLGLSVGDAEVARQIRASSSFAGVNGEFDRDAYEYTLEQNGWSVSEFETSVREETTRQILQGAVSAGVAPSQQMVDQLTNWLGERRSFRWAAFRATRYLAELEEPTEDELAAFHAENEDAFTLPESKRITYALLTPDMIAGEVELNEDDLRALYTERAAQYVMPERRLVERLVFGTAEDATAAREAIEAGESDFPAEVAKRDLTLQDVDLGDVTRDALGAAADAVFGLEEPGIVGPYPTDLGPALFRMNGILSAQETTFEEAEPDLRAELGRERAARTIEDMISDYDDRLAGGATLEDLAAETEMELGTIDYYPGVDAGVAGYEAFRAAAEAVTESDFPEIDTLDDGGIFALRMDETVPPRLQPLDEIRDQVADALLAERALDRAREEAAAAQAQLEIGGTLGSDAATVETAENATRANFAETGAPAILADAVFALEAGESTLVDFPGVAIVVVLDSIDPVDAEDPQNALMEQQIRAQVAQGTASDLFLYFAQSLTSSAGIRFNDAGLNAVNSQLFR</sequence>
<reference evidence="9 10" key="1">
    <citation type="submission" date="2017-06" db="EMBL/GenBank/DDBJ databases">
        <authorList>
            <person name="Kim H.J."/>
            <person name="Triplett B.A."/>
        </authorList>
    </citation>
    <scope>NUCLEOTIDE SEQUENCE [LARGE SCALE GENOMIC DNA]</scope>
    <source>
        <strain evidence="9 10">DSM 29339</strain>
    </source>
</reference>
<dbReference type="Pfam" id="PF13624">
    <property type="entry name" value="SurA_N_3"/>
    <property type="match status" value="1"/>
</dbReference>
<keyword evidence="4" id="KW-1133">Transmembrane helix</keyword>
<protein>
    <submittedName>
        <fullName evidence="9">Peptidyl-prolyl cis-trans isomerase D</fullName>
    </submittedName>
</protein>
<evidence type="ECO:0000256" key="2">
    <source>
        <dbReference type="ARBA" id="ARBA00022475"/>
    </source>
</evidence>
<dbReference type="AlphaFoldDB" id="A0A239H8D6"/>
<dbReference type="InterPro" id="IPR000297">
    <property type="entry name" value="PPIase_PpiC"/>
</dbReference>
<name>A0A239H8D6_9RHOB</name>
<evidence type="ECO:0000256" key="6">
    <source>
        <dbReference type="ARBA" id="ARBA00023186"/>
    </source>
</evidence>
<evidence type="ECO:0000256" key="4">
    <source>
        <dbReference type="ARBA" id="ARBA00022989"/>
    </source>
</evidence>
<dbReference type="GO" id="GO:0003755">
    <property type="term" value="F:peptidyl-prolyl cis-trans isomerase activity"/>
    <property type="evidence" value="ECO:0007669"/>
    <property type="project" value="InterPro"/>
</dbReference>
<organism evidence="9 10">
    <name type="scientific">Tropicimonas sediminicola</name>
    <dbReference type="NCBI Taxonomy" id="1031541"/>
    <lineage>
        <taxon>Bacteria</taxon>
        <taxon>Pseudomonadati</taxon>
        <taxon>Pseudomonadota</taxon>
        <taxon>Alphaproteobacteria</taxon>
        <taxon>Rhodobacterales</taxon>
        <taxon>Roseobacteraceae</taxon>
        <taxon>Tropicimonas</taxon>
    </lineage>
</organism>
<proteinExistence type="inferred from homology"/>
<keyword evidence="3" id="KW-0812">Transmembrane</keyword>
<dbReference type="InterPro" id="IPR052029">
    <property type="entry name" value="PpiD_chaperone"/>
</dbReference>
<feature type="domain" description="PpiC" evidence="8">
    <location>
        <begin position="246"/>
        <end position="363"/>
    </location>
</feature>
<evidence type="ECO:0000256" key="5">
    <source>
        <dbReference type="ARBA" id="ARBA00023136"/>
    </source>
</evidence>
<dbReference type="Gene3D" id="1.10.4030.10">
    <property type="entry name" value="Porin chaperone SurA, peptide-binding domain"/>
    <property type="match status" value="1"/>
</dbReference>
<comment type="similarity">
    <text evidence="7">Belongs to the PpiD chaperone family.</text>
</comment>
<dbReference type="SUPFAM" id="SSF54534">
    <property type="entry name" value="FKBP-like"/>
    <property type="match status" value="1"/>
</dbReference>